<keyword evidence="3" id="KW-1185">Reference proteome</keyword>
<feature type="compositionally biased region" description="Basic residues" evidence="1">
    <location>
        <begin position="542"/>
        <end position="564"/>
    </location>
</feature>
<dbReference type="eggNOG" id="ENOG502SDVN">
    <property type="taxonomic scope" value="Eukaryota"/>
</dbReference>
<feature type="region of interest" description="Disordered" evidence="1">
    <location>
        <begin position="418"/>
        <end position="626"/>
    </location>
</feature>
<accession>K3VZK8</accession>
<dbReference type="OrthoDB" id="3550095at2759"/>
<feature type="region of interest" description="Disordered" evidence="1">
    <location>
        <begin position="224"/>
        <end position="343"/>
    </location>
</feature>
<organism evidence="2 3">
    <name type="scientific">Fusarium pseudograminearum (strain CS3096)</name>
    <name type="common">Wheat and barley crown-rot fungus</name>
    <dbReference type="NCBI Taxonomy" id="1028729"/>
    <lineage>
        <taxon>Eukaryota</taxon>
        <taxon>Fungi</taxon>
        <taxon>Dikarya</taxon>
        <taxon>Ascomycota</taxon>
        <taxon>Pezizomycotina</taxon>
        <taxon>Sordariomycetes</taxon>
        <taxon>Hypocreomycetidae</taxon>
        <taxon>Hypocreales</taxon>
        <taxon>Nectriaceae</taxon>
        <taxon>Fusarium</taxon>
    </lineage>
</organism>
<dbReference type="EMBL" id="AFNW01000191">
    <property type="protein sequence ID" value="EKJ72575.1"/>
    <property type="molecule type" value="Genomic_DNA"/>
</dbReference>
<feature type="compositionally biased region" description="Basic and acidic residues" evidence="1">
    <location>
        <begin position="229"/>
        <end position="245"/>
    </location>
</feature>
<feature type="compositionally biased region" description="Low complexity" evidence="1">
    <location>
        <begin position="565"/>
        <end position="584"/>
    </location>
</feature>
<feature type="compositionally biased region" description="Basic and acidic residues" evidence="1">
    <location>
        <begin position="297"/>
        <end position="311"/>
    </location>
</feature>
<reference evidence="2 3" key="1">
    <citation type="journal article" date="2012" name="PLoS Pathog.">
        <title>Comparative pathogenomics reveals horizontally acquired novel virulence genes in fungi infecting cereal hosts.</title>
        <authorList>
            <person name="Gardiner D.M."/>
            <person name="McDonald M.C."/>
            <person name="Covarelli L."/>
            <person name="Solomon P.S."/>
            <person name="Rusu A.G."/>
            <person name="Marshall M."/>
            <person name="Kazan K."/>
            <person name="Chakraborty S."/>
            <person name="McDonald B.A."/>
            <person name="Manners J.M."/>
        </authorList>
    </citation>
    <scope>NUCLEOTIDE SEQUENCE [LARGE SCALE GENOMIC DNA]</scope>
    <source>
        <strain evidence="2 3">CS3096</strain>
    </source>
</reference>
<gene>
    <name evidence="2" type="ORF">FPSE_07212</name>
</gene>
<dbReference type="Proteomes" id="UP000007978">
    <property type="component" value="Chromosome 3"/>
</dbReference>
<evidence type="ECO:0000313" key="3">
    <source>
        <dbReference type="Proteomes" id="UP000007978"/>
    </source>
</evidence>
<dbReference type="KEGG" id="fpu:FPSE_07212"/>
<feature type="compositionally biased region" description="Polar residues" evidence="1">
    <location>
        <begin position="263"/>
        <end position="278"/>
    </location>
</feature>
<feature type="compositionally biased region" description="Basic and acidic residues" evidence="1">
    <location>
        <begin position="441"/>
        <end position="471"/>
    </location>
</feature>
<feature type="compositionally biased region" description="Acidic residues" evidence="1">
    <location>
        <begin position="313"/>
        <end position="325"/>
    </location>
</feature>
<evidence type="ECO:0000313" key="2">
    <source>
        <dbReference type="EMBL" id="EKJ72575.1"/>
    </source>
</evidence>
<proteinExistence type="predicted"/>
<sequence length="626" mass="72205">MARLQTMDLRLRHIQEDLPLTLLIILLTEAQHLVMHLDTRPQAILTRILHLPMVVLPQVYRRILIDHRALIIHPRHLNLRDHLRTHALTDILRLIKIMHRTPINLINLIILLTLRLLQHHMGIMLRRRLTHLRSPLTVHHLHMDIRHLLGLLSHLQRPLKHGQTEHLDHLLCRVKVLPQHCLCPLRYLRSLLCPPNLHSLTSMDNLIEAVETFLITLAITGINKKNQHPRQEQKPQDGNSRRPDPKAANLPKPPPPQKQEQKISSISPAKQKSSTPSGTPEIKKAQVESPIIPDSSQRQEPKPKPKPKPELETIPEPEPEAEPELEPVPVPVEAPEKATEDEWEWEKKTILKEAEPHHPPDEVGKPLPAEYNEEVLLPRKWDAQCIESVYVQADNIEEYVKPIHETPYWSDVEFDPAFVRDGKLPSGDPVSELPPRVNQRARSERSESGEVIEQHPKRGHSDDDTPVERPLKRQRSRSSSNARRRGSHDAYSGSYDTYEPKRHKPRRESSEYRSTNFHNVDDHRRLDRHHRDRDRGRDRGRSRSRSRSRSPSRSRGRNRSRSRTRTPASRDSSVVSAASSGLDSLEAELLGRDSKAKTPEESPRRKSSLSGLKPKRRQTKLDSAYS</sequence>
<dbReference type="AlphaFoldDB" id="K3VZK8"/>
<dbReference type="HOGENOM" id="CLU_436800_0_0_1"/>
<comment type="caution">
    <text evidence="2">The sequence shown here is derived from an EMBL/GenBank/DDBJ whole genome shotgun (WGS) entry which is preliminary data.</text>
</comment>
<feature type="compositionally biased region" description="Basic and acidic residues" evidence="1">
    <location>
        <begin position="589"/>
        <end position="604"/>
    </location>
</feature>
<feature type="compositionally biased region" description="Basic residues" evidence="1">
    <location>
        <begin position="472"/>
        <end position="486"/>
    </location>
</feature>
<name>K3VZK8_FUSPC</name>
<dbReference type="RefSeq" id="XP_009258605.1">
    <property type="nucleotide sequence ID" value="XM_009260330.1"/>
</dbReference>
<evidence type="ECO:0000256" key="1">
    <source>
        <dbReference type="SAM" id="MobiDB-lite"/>
    </source>
</evidence>
<dbReference type="GeneID" id="20365830"/>
<protein>
    <submittedName>
        <fullName evidence="2">Uncharacterized protein</fullName>
    </submittedName>
</protein>
<feature type="compositionally biased region" description="Basic and acidic residues" evidence="1">
    <location>
        <begin position="334"/>
        <end position="343"/>
    </location>
</feature>